<feature type="compositionally biased region" description="Polar residues" evidence="4">
    <location>
        <begin position="488"/>
        <end position="498"/>
    </location>
</feature>
<feature type="compositionally biased region" description="Polar residues" evidence="4">
    <location>
        <begin position="278"/>
        <end position="293"/>
    </location>
</feature>
<dbReference type="InterPro" id="IPR001288">
    <property type="entry name" value="Translation_initiation_fac_3"/>
</dbReference>
<dbReference type="Pfam" id="PF05198">
    <property type="entry name" value="IF3_N"/>
    <property type="match status" value="1"/>
</dbReference>
<feature type="region of interest" description="Disordered" evidence="4">
    <location>
        <begin position="273"/>
        <end position="311"/>
    </location>
</feature>
<dbReference type="InterPro" id="IPR036787">
    <property type="entry name" value="T_IF-3_N_sf"/>
</dbReference>
<dbReference type="SUPFAM" id="SSF55200">
    <property type="entry name" value="Translation initiation factor IF3, C-terminal domain"/>
    <property type="match status" value="1"/>
</dbReference>
<dbReference type="PANTHER" id="PTHR10938">
    <property type="entry name" value="TRANSLATION INITIATION FACTOR IF-3"/>
    <property type="match status" value="1"/>
</dbReference>
<feature type="compositionally biased region" description="Low complexity" evidence="4">
    <location>
        <begin position="441"/>
        <end position="457"/>
    </location>
</feature>
<evidence type="ECO:0000256" key="4">
    <source>
        <dbReference type="SAM" id="MobiDB-lite"/>
    </source>
</evidence>
<evidence type="ECO:0000259" key="5">
    <source>
        <dbReference type="Pfam" id="PF00707"/>
    </source>
</evidence>
<dbReference type="EMBL" id="JACEIK010000405">
    <property type="protein sequence ID" value="MCD7456477.1"/>
    <property type="molecule type" value="Genomic_DNA"/>
</dbReference>
<evidence type="ECO:0000256" key="3">
    <source>
        <dbReference type="ARBA" id="ARBA00022917"/>
    </source>
</evidence>
<sequence length="543" mass="59914">MAFWCRVKNSKIKALSIHLKRCYFQCHGSNSLIASASYPSVRVLSNSSLTIPKSPFEFSQSVRCFAAPVQAKTKKEEKDTSGPRLNHEITADIVRLVVDEGHRVVPIREALELARSLNLDLVEVSRKDKPPVCKIMDYHKEKYQQQLKESAKKSKSELTLKKGDCKEVRFVGKIEKKDLQIKADTVKRMMERGYRVKCTAVSMGTEGEDLGAVLSRFSPLIEDVAYVESGPRVEKKQAYIVVRHVKFGPSKKGSGKKASKEYKTSISDKSASVAPESFLQSNQNCDASESNIASDDDSCLEEMTDEDLGDARSDWRISGANADSDKVFYFAEGEKVGAKTLGSANVSSDFARVRSAHDCSRTAAAVPSSGGQGSFRRESENTSQGSSGEENRYRRDPSSKSTKIADTLSDIGRQLPLDRSTLSHTRDLESQFLRRSPLNGSPEQHSSHSSVRSNPSSGFGIFSSPQADRTPGKENNVATQNRYKKSEQFNSGRNSSASDPRGLPMANAQARRPDLGRRDGQGKYPIFGDSANMKPSHNSETQR</sequence>
<dbReference type="InterPro" id="IPR019815">
    <property type="entry name" value="Translation_initiation_fac_3_C"/>
</dbReference>
<comment type="similarity">
    <text evidence="1">Belongs to the IF-3 family.</text>
</comment>
<organism evidence="7 8">
    <name type="scientific">Datura stramonium</name>
    <name type="common">Jimsonweed</name>
    <name type="synonym">Common thornapple</name>
    <dbReference type="NCBI Taxonomy" id="4076"/>
    <lineage>
        <taxon>Eukaryota</taxon>
        <taxon>Viridiplantae</taxon>
        <taxon>Streptophyta</taxon>
        <taxon>Embryophyta</taxon>
        <taxon>Tracheophyta</taxon>
        <taxon>Spermatophyta</taxon>
        <taxon>Magnoliopsida</taxon>
        <taxon>eudicotyledons</taxon>
        <taxon>Gunneridae</taxon>
        <taxon>Pentapetalae</taxon>
        <taxon>asterids</taxon>
        <taxon>lamiids</taxon>
        <taxon>Solanales</taxon>
        <taxon>Solanaceae</taxon>
        <taxon>Solanoideae</taxon>
        <taxon>Datureae</taxon>
        <taxon>Datura</taxon>
    </lineage>
</organism>
<feature type="region of interest" description="Disordered" evidence="4">
    <location>
        <begin position="358"/>
        <end position="543"/>
    </location>
</feature>
<keyword evidence="8" id="KW-1185">Reference proteome</keyword>
<dbReference type="NCBIfam" id="TIGR00168">
    <property type="entry name" value="infC"/>
    <property type="match status" value="1"/>
</dbReference>
<dbReference type="Proteomes" id="UP000823775">
    <property type="component" value="Unassembled WGS sequence"/>
</dbReference>
<keyword evidence="3" id="KW-0648">Protein biosynthesis</keyword>
<dbReference type="Gene3D" id="3.10.20.80">
    <property type="entry name" value="Translation initiation factor 3 (IF-3), N-terminal domain"/>
    <property type="match status" value="1"/>
</dbReference>
<feature type="compositionally biased region" description="Basic and acidic residues" evidence="4">
    <location>
        <begin position="511"/>
        <end position="521"/>
    </location>
</feature>
<evidence type="ECO:0000313" key="8">
    <source>
        <dbReference type="Proteomes" id="UP000823775"/>
    </source>
</evidence>
<protein>
    <recommendedName>
        <fullName evidence="9">Translation initiation factor IF-3</fullName>
    </recommendedName>
</protein>
<proteinExistence type="inferred from homology"/>
<dbReference type="InterPro" id="IPR036788">
    <property type="entry name" value="T_IF-3_C_sf"/>
</dbReference>
<feature type="domain" description="Translation initiation factor 3 C-terminal" evidence="5">
    <location>
        <begin position="165"/>
        <end position="242"/>
    </location>
</feature>
<evidence type="ECO:0000256" key="1">
    <source>
        <dbReference type="ARBA" id="ARBA00005439"/>
    </source>
</evidence>
<keyword evidence="2" id="KW-0396">Initiation factor</keyword>
<accession>A0ABS8SC96</accession>
<dbReference type="Gene3D" id="3.30.110.10">
    <property type="entry name" value="Translation initiation factor 3 (IF-3), C-terminal domain"/>
    <property type="match status" value="1"/>
</dbReference>
<comment type="caution">
    <text evidence="7">The sequence shown here is derived from an EMBL/GenBank/DDBJ whole genome shotgun (WGS) entry which is preliminary data.</text>
</comment>
<dbReference type="Pfam" id="PF00707">
    <property type="entry name" value="IF3_C"/>
    <property type="match status" value="1"/>
</dbReference>
<feature type="compositionally biased region" description="Polar residues" evidence="4">
    <location>
        <begin position="533"/>
        <end position="543"/>
    </location>
</feature>
<feature type="compositionally biased region" description="Acidic residues" evidence="4">
    <location>
        <begin position="294"/>
        <end position="308"/>
    </location>
</feature>
<feature type="domain" description="Translation initiation factor 3 N-terminal" evidence="6">
    <location>
        <begin position="86"/>
        <end position="150"/>
    </location>
</feature>
<evidence type="ECO:0000313" key="7">
    <source>
        <dbReference type="EMBL" id="MCD7456477.1"/>
    </source>
</evidence>
<feature type="compositionally biased region" description="Basic and acidic residues" evidence="4">
    <location>
        <begin position="389"/>
        <end position="398"/>
    </location>
</feature>
<dbReference type="InterPro" id="IPR019814">
    <property type="entry name" value="Translation_initiation_fac_3_N"/>
</dbReference>
<evidence type="ECO:0000259" key="6">
    <source>
        <dbReference type="Pfam" id="PF05198"/>
    </source>
</evidence>
<reference evidence="7 8" key="1">
    <citation type="journal article" date="2021" name="BMC Genomics">
        <title>Datura genome reveals duplications of psychoactive alkaloid biosynthetic genes and high mutation rate following tissue culture.</title>
        <authorList>
            <person name="Rajewski A."/>
            <person name="Carter-House D."/>
            <person name="Stajich J."/>
            <person name="Litt A."/>
        </authorList>
    </citation>
    <scope>NUCLEOTIDE SEQUENCE [LARGE SCALE GENOMIC DNA]</scope>
    <source>
        <strain evidence="7">AR-01</strain>
    </source>
</reference>
<evidence type="ECO:0000256" key="2">
    <source>
        <dbReference type="ARBA" id="ARBA00022540"/>
    </source>
</evidence>
<gene>
    <name evidence="7" type="ORF">HAX54_031915</name>
</gene>
<dbReference type="PANTHER" id="PTHR10938:SF4">
    <property type="entry name" value="TRANSLATION INITIATION FACTOR IF3-1, MITOCHONDRIAL"/>
    <property type="match status" value="1"/>
</dbReference>
<dbReference type="SUPFAM" id="SSF54364">
    <property type="entry name" value="Translation initiation factor IF3, N-terminal domain"/>
    <property type="match status" value="1"/>
</dbReference>
<evidence type="ECO:0008006" key="9">
    <source>
        <dbReference type="Google" id="ProtNLM"/>
    </source>
</evidence>
<name>A0ABS8SC96_DATST</name>